<feature type="binding site" evidence="4">
    <location>
        <position position="43"/>
    </location>
    <ligand>
        <name>ATP</name>
        <dbReference type="ChEBI" id="CHEBI:30616"/>
    </ligand>
</feature>
<name>A0A8H7QIA5_9FUNG</name>
<evidence type="ECO:0000256" key="4">
    <source>
        <dbReference type="PROSITE-ProRule" id="PRU10141"/>
    </source>
</evidence>
<reference evidence="7" key="1">
    <citation type="submission" date="2020-12" db="EMBL/GenBank/DDBJ databases">
        <title>Metabolic potential, ecology and presence of endohyphal bacteria is reflected in genomic diversity of Mucoromycotina.</title>
        <authorList>
            <person name="Muszewska A."/>
            <person name="Okrasinska A."/>
            <person name="Steczkiewicz K."/>
            <person name="Drgas O."/>
            <person name="Orlowska M."/>
            <person name="Perlinska-Lenart U."/>
            <person name="Aleksandrzak-Piekarczyk T."/>
            <person name="Szatraj K."/>
            <person name="Zielenkiewicz U."/>
            <person name="Pilsyk S."/>
            <person name="Malc E."/>
            <person name="Mieczkowski P."/>
            <person name="Kruszewska J.S."/>
            <person name="Biernat P."/>
            <person name="Pawlowska J."/>
        </authorList>
    </citation>
    <scope>NUCLEOTIDE SEQUENCE</scope>
    <source>
        <strain evidence="7">WA0000017839</strain>
    </source>
</reference>
<dbReference type="InterPro" id="IPR050235">
    <property type="entry name" value="CK1_Ser-Thr_kinase"/>
</dbReference>
<dbReference type="SUPFAM" id="SSF56112">
    <property type="entry name" value="Protein kinase-like (PK-like)"/>
    <property type="match status" value="1"/>
</dbReference>
<sequence length="342" mass="39071">MEIPQKDVIVGEQWLVLSKIGEGSFGEVFKAQDVELGGFYAVKREALDLEHPQLHHEKFVYDLVAGGPCIPKCHWYGQHDGFDCIVIDLLGKSLKQMQADETPTLARVIDIGCQLIACLEHIHDKGMVYRDIKPENFLYNTQATSLYVVDFGLATWWRNPKTKRAYPESKKPIKFKTGTARYASLNVHRGRTHSRRDDMESLAYVLLDLLLAGNLPWSGIKARSCKAGWDRLQSVKESLSAGDLCVGLPVGIQHFIEYTRNLRFMDRPDYRYLASLLIGSNLPGPYSKLVTRKKDVFLMDSLLKELPIVNTTTDPFSYRNKSSSSNHRTYYKRYYAWNTSHT</sequence>
<dbReference type="OrthoDB" id="5979581at2759"/>
<dbReference type="PROSITE" id="PS50011">
    <property type="entry name" value="PROTEIN_KINASE_DOM"/>
    <property type="match status" value="1"/>
</dbReference>
<comment type="caution">
    <text evidence="7">The sequence shown here is derived from an EMBL/GenBank/DDBJ whole genome shotgun (WGS) entry which is preliminary data.</text>
</comment>
<dbReference type="SMART" id="SM00220">
    <property type="entry name" value="S_TKc"/>
    <property type="match status" value="1"/>
</dbReference>
<dbReference type="PROSITE" id="PS00108">
    <property type="entry name" value="PROTEIN_KINASE_ST"/>
    <property type="match status" value="1"/>
</dbReference>
<proteinExistence type="inferred from homology"/>
<organism evidence="7 8">
    <name type="scientific">Mucor saturninus</name>
    <dbReference type="NCBI Taxonomy" id="64648"/>
    <lineage>
        <taxon>Eukaryota</taxon>
        <taxon>Fungi</taxon>
        <taxon>Fungi incertae sedis</taxon>
        <taxon>Mucoromycota</taxon>
        <taxon>Mucoromycotina</taxon>
        <taxon>Mucoromycetes</taxon>
        <taxon>Mucorales</taxon>
        <taxon>Mucorineae</taxon>
        <taxon>Mucoraceae</taxon>
        <taxon>Mucor</taxon>
    </lineage>
</organism>
<feature type="domain" description="Protein kinase" evidence="6">
    <location>
        <begin position="14"/>
        <end position="287"/>
    </location>
</feature>
<keyword evidence="5" id="KW-0418">Kinase</keyword>
<dbReference type="InterPro" id="IPR000719">
    <property type="entry name" value="Prot_kinase_dom"/>
</dbReference>
<dbReference type="Proteomes" id="UP000603453">
    <property type="component" value="Unassembled WGS sequence"/>
</dbReference>
<keyword evidence="5" id="KW-0723">Serine/threonine-protein kinase</keyword>
<keyword evidence="3 4" id="KW-0067">ATP-binding</keyword>
<evidence type="ECO:0000259" key="6">
    <source>
        <dbReference type="PROSITE" id="PS50011"/>
    </source>
</evidence>
<evidence type="ECO:0000256" key="2">
    <source>
        <dbReference type="ARBA" id="ARBA00022741"/>
    </source>
</evidence>
<evidence type="ECO:0000256" key="5">
    <source>
        <dbReference type="RuleBase" id="RU000304"/>
    </source>
</evidence>
<dbReference type="InterPro" id="IPR017441">
    <property type="entry name" value="Protein_kinase_ATP_BS"/>
</dbReference>
<evidence type="ECO:0000313" key="7">
    <source>
        <dbReference type="EMBL" id="KAG2192724.1"/>
    </source>
</evidence>
<keyword evidence="5" id="KW-0808">Transferase</keyword>
<dbReference type="GO" id="GO:0004674">
    <property type="term" value="F:protein serine/threonine kinase activity"/>
    <property type="evidence" value="ECO:0007669"/>
    <property type="project" value="UniProtKB-KW"/>
</dbReference>
<evidence type="ECO:0000256" key="3">
    <source>
        <dbReference type="ARBA" id="ARBA00022840"/>
    </source>
</evidence>
<dbReference type="PROSITE" id="PS00107">
    <property type="entry name" value="PROTEIN_KINASE_ATP"/>
    <property type="match status" value="1"/>
</dbReference>
<keyword evidence="8" id="KW-1185">Reference proteome</keyword>
<dbReference type="InterPro" id="IPR011009">
    <property type="entry name" value="Kinase-like_dom_sf"/>
</dbReference>
<keyword evidence="2 4" id="KW-0547">Nucleotide-binding</keyword>
<dbReference type="EC" id="2.7.11.1" evidence="1"/>
<dbReference type="EMBL" id="JAEPRD010000271">
    <property type="protein sequence ID" value="KAG2192724.1"/>
    <property type="molecule type" value="Genomic_DNA"/>
</dbReference>
<accession>A0A8H7QIA5</accession>
<dbReference type="Gene3D" id="1.10.510.10">
    <property type="entry name" value="Transferase(Phosphotransferase) domain 1"/>
    <property type="match status" value="1"/>
</dbReference>
<evidence type="ECO:0000313" key="8">
    <source>
        <dbReference type="Proteomes" id="UP000603453"/>
    </source>
</evidence>
<dbReference type="GO" id="GO:0005524">
    <property type="term" value="F:ATP binding"/>
    <property type="evidence" value="ECO:0007669"/>
    <property type="project" value="UniProtKB-UniRule"/>
</dbReference>
<gene>
    <name evidence="7" type="ORF">INT47_006441</name>
</gene>
<evidence type="ECO:0000256" key="1">
    <source>
        <dbReference type="ARBA" id="ARBA00012513"/>
    </source>
</evidence>
<comment type="similarity">
    <text evidence="5">Belongs to the protein kinase superfamily.</text>
</comment>
<dbReference type="AlphaFoldDB" id="A0A8H7QIA5"/>
<dbReference type="InterPro" id="IPR008271">
    <property type="entry name" value="Ser/Thr_kinase_AS"/>
</dbReference>
<dbReference type="Pfam" id="PF00069">
    <property type="entry name" value="Pkinase"/>
    <property type="match status" value="1"/>
</dbReference>
<dbReference type="PANTHER" id="PTHR11909">
    <property type="entry name" value="CASEIN KINASE-RELATED"/>
    <property type="match status" value="1"/>
</dbReference>
<protein>
    <recommendedName>
        <fullName evidence="1">non-specific serine/threonine protein kinase</fullName>
        <ecNumber evidence="1">2.7.11.1</ecNumber>
    </recommendedName>
</protein>